<protein>
    <submittedName>
        <fullName evidence="1">DUF2507 domain-containing protein</fullName>
    </submittedName>
</protein>
<sequence length="168" mass="18681">MEKLKMDNQIYSHYLSNPELAPLFGKALFRDVVLNDLLGDDASSISYWEGKQLARRFSLGSIEDVVRFFQQAQLGDLMLQKQSAREWQFTLSGGPVTSRLAIQPDATFSLEAGFLAQTAQQMIGVVAETEMGETPKRANGISLVVHLDPKDPVSDPQELKPMPIINND</sequence>
<reference evidence="1 2" key="1">
    <citation type="submission" date="2019-11" db="EMBL/GenBank/DDBJ databases">
        <title>Lactobacillus sp. nov. CRM56-3, isolated from fermented tea leaves.</title>
        <authorList>
            <person name="Phuengjayaem S."/>
            <person name="Tanasupawat S."/>
        </authorList>
    </citation>
    <scope>NUCLEOTIDE SEQUENCE [LARGE SCALE GENOMIC DNA]</scope>
    <source>
        <strain evidence="1 2">CRM56-3</strain>
    </source>
</reference>
<name>A0A7X2XX27_9LACO</name>
<dbReference type="InterPro" id="IPR024096">
    <property type="entry name" value="NO_sig/Golgi_transp_ligand-bd"/>
</dbReference>
<comment type="caution">
    <text evidence="1">The sequence shown here is derived from an EMBL/GenBank/DDBJ whole genome shotgun (WGS) entry which is preliminary data.</text>
</comment>
<evidence type="ECO:0000313" key="1">
    <source>
        <dbReference type="EMBL" id="MTV83242.1"/>
    </source>
</evidence>
<keyword evidence="2" id="KW-1185">Reference proteome</keyword>
<proteinExistence type="predicted"/>
<organism evidence="1 2">
    <name type="scientific">Secundilactobacillus folii</name>
    <dbReference type="NCBI Taxonomy" id="2678357"/>
    <lineage>
        <taxon>Bacteria</taxon>
        <taxon>Bacillati</taxon>
        <taxon>Bacillota</taxon>
        <taxon>Bacilli</taxon>
        <taxon>Lactobacillales</taxon>
        <taxon>Lactobacillaceae</taxon>
        <taxon>Secundilactobacillus</taxon>
    </lineage>
</organism>
<dbReference type="EMBL" id="WNJO01000021">
    <property type="protein sequence ID" value="MTV83242.1"/>
    <property type="molecule type" value="Genomic_DNA"/>
</dbReference>
<accession>A0A7X2XX27</accession>
<gene>
    <name evidence="1" type="ORF">GM612_11490</name>
</gene>
<dbReference type="Pfam" id="PF10702">
    <property type="entry name" value="DUF2507"/>
    <property type="match status" value="1"/>
</dbReference>
<dbReference type="InterPro" id="IPR019642">
    <property type="entry name" value="DUF2507"/>
</dbReference>
<dbReference type="Proteomes" id="UP000466388">
    <property type="component" value="Unassembled WGS sequence"/>
</dbReference>
<dbReference type="SUPFAM" id="SSF111126">
    <property type="entry name" value="Ligand-binding domain in the NO signalling and Golgi transport"/>
    <property type="match status" value="1"/>
</dbReference>
<evidence type="ECO:0000313" key="2">
    <source>
        <dbReference type="Proteomes" id="UP000466388"/>
    </source>
</evidence>
<dbReference type="Gene3D" id="3.30.1380.20">
    <property type="entry name" value="Trafficking protein particle complex subunit 3"/>
    <property type="match status" value="1"/>
</dbReference>
<dbReference type="AlphaFoldDB" id="A0A7X2XX27"/>